<reference evidence="2 3" key="1">
    <citation type="submission" date="2016-06" db="EMBL/GenBank/DDBJ databases">
        <title>Evolution of pathogenesis and genome organization in the Tremellales.</title>
        <authorList>
            <person name="Cuomo C."/>
            <person name="Litvintseva A."/>
            <person name="Heitman J."/>
            <person name="Chen Y."/>
            <person name="Sun S."/>
            <person name="Springer D."/>
            <person name="Dromer F."/>
            <person name="Young S."/>
            <person name="Zeng Q."/>
            <person name="Chapman S."/>
            <person name="Gujja S."/>
            <person name="Saif S."/>
            <person name="Birren B."/>
        </authorList>
    </citation>
    <scope>NUCLEOTIDE SEQUENCE [LARGE SCALE GENOMIC DNA]</scope>
    <source>
        <strain evidence="2 3">ATCC 28783</strain>
    </source>
</reference>
<feature type="domain" description="F-box" evidence="1">
    <location>
        <begin position="108"/>
        <end position="160"/>
    </location>
</feature>
<organism evidence="2 3">
    <name type="scientific">Tremella mesenterica</name>
    <name type="common">Jelly fungus</name>
    <dbReference type="NCBI Taxonomy" id="5217"/>
    <lineage>
        <taxon>Eukaryota</taxon>
        <taxon>Fungi</taxon>
        <taxon>Dikarya</taxon>
        <taxon>Basidiomycota</taxon>
        <taxon>Agaricomycotina</taxon>
        <taxon>Tremellomycetes</taxon>
        <taxon>Tremellales</taxon>
        <taxon>Tremellaceae</taxon>
        <taxon>Tremella</taxon>
    </lineage>
</organism>
<dbReference type="AlphaFoldDB" id="A0A4Q1BIJ8"/>
<dbReference type="STRING" id="5217.A0A4Q1BIJ8"/>
<evidence type="ECO:0000313" key="2">
    <source>
        <dbReference type="EMBL" id="RXK37464.1"/>
    </source>
</evidence>
<keyword evidence="3" id="KW-1185">Reference proteome</keyword>
<evidence type="ECO:0000313" key="3">
    <source>
        <dbReference type="Proteomes" id="UP000289152"/>
    </source>
</evidence>
<dbReference type="InterPro" id="IPR036047">
    <property type="entry name" value="F-box-like_dom_sf"/>
</dbReference>
<comment type="caution">
    <text evidence="2">The sequence shown here is derived from an EMBL/GenBank/DDBJ whole genome shotgun (WGS) entry which is preliminary data.</text>
</comment>
<dbReference type="InterPro" id="IPR001810">
    <property type="entry name" value="F-box_dom"/>
</dbReference>
<accession>A0A4Q1BIJ8</accession>
<dbReference type="SUPFAM" id="SSF81383">
    <property type="entry name" value="F-box domain"/>
    <property type="match status" value="1"/>
</dbReference>
<dbReference type="Proteomes" id="UP000289152">
    <property type="component" value="Unassembled WGS sequence"/>
</dbReference>
<sequence length="599" mass="67688">MSSISSPPPWNVPLTLYPSTSTFDVPPPIVPSRKDMVKLPNDRAPVFPDLSPCESNPPSPTLNETKTCDFHPGYSGSELGALGVNEGVLGEKGKGVNRKRRGRDGQDQSSFLRFPSEVIHRILTLLGSDNPTSLAKVAKTCRCLRAFVYEEPDEVLWKEIHFKLYDDPREAGAFPRPRSRFRWRQRVQDRQELIRLFNTWDVDKYDGLKTKIDLISNTLLDLYLDLPASPSPENNPLAREDTLNGAIIEPILRSDMFKHVITHLSTRETTPALRPLNDQPGNPNRRVHREVINPILPRLHALLPPQFEKDIPADRLHRGFLREAVYAASNYTYKNDWSPLTSEGKVNWTLVDAIGSIMMSNARDVLCLGEETWRRAVAPMSYGVEAVRGWGFNHLRRPEGLADEETWDWAGVEGHWFGSYAFLDYADWIALNEPRLIQIRRSMNTLDLSRYAEALGDLMRLDLVIDPSPEDDQHIFGHPLHGSSPARTDDGLEPLTTHLPSFDLLPPIYFHGRSAQQQGALTYPSASTANSVRGVVRLTADDPPQVRWTIMIRYGGEDRWKLECVQMGGRGSSRGMVGIWTDAAKEPHTPNGPVWYWKA</sequence>
<dbReference type="EMBL" id="SDIL01000068">
    <property type="protein sequence ID" value="RXK37464.1"/>
    <property type="molecule type" value="Genomic_DNA"/>
</dbReference>
<dbReference type="InParanoid" id="A0A4Q1BIJ8"/>
<dbReference type="PROSITE" id="PS50181">
    <property type="entry name" value="FBOX"/>
    <property type="match status" value="1"/>
</dbReference>
<evidence type="ECO:0000259" key="1">
    <source>
        <dbReference type="PROSITE" id="PS50181"/>
    </source>
</evidence>
<protein>
    <recommendedName>
        <fullName evidence="1">F-box domain-containing protein</fullName>
    </recommendedName>
</protein>
<dbReference type="OrthoDB" id="3226064at2759"/>
<name>A0A4Q1BIJ8_TREME</name>
<dbReference type="VEuPathDB" id="FungiDB:TREMEDRAFT_35450"/>
<proteinExistence type="predicted"/>
<gene>
    <name evidence="2" type="ORF">M231_05287</name>
</gene>